<dbReference type="Gene3D" id="2.30.30.100">
    <property type="match status" value="1"/>
</dbReference>
<keyword evidence="5 13" id="KW-0507">mRNA processing</keyword>
<sequence length="165" mass="18980">MKLVRFLMKLSHETVTIELKNGTQVHGTITGVDVSMNTHLKAVKMTLKNREPTQLESLSIRGNNIRYFILPDSLPLDTLLVDIEPKIKSKKREWLVEVEAEDEDVDGEGDEDEAARGDDHRAIESLVTTSLFLYRIFSFPQETFCEFQCVFLYFPFLFCTLKCSL</sequence>
<evidence type="ECO:0000256" key="6">
    <source>
        <dbReference type="ARBA" id="ARBA00022728"/>
    </source>
</evidence>
<evidence type="ECO:0000256" key="1">
    <source>
        <dbReference type="ARBA" id="ARBA00004123"/>
    </source>
</evidence>
<evidence type="ECO:0000256" key="2">
    <source>
        <dbReference type="ARBA" id="ARBA00004496"/>
    </source>
</evidence>
<evidence type="ECO:0000313" key="15">
    <source>
        <dbReference type="EMBL" id="CAK6949446.1"/>
    </source>
</evidence>
<comment type="subcellular location">
    <subcellularLocation>
        <location evidence="2">Cytoplasm</location>
    </subcellularLocation>
    <subcellularLocation>
        <location evidence="1 13">Nucleus</location>
    </subcellularLocation>
</comment>
<evidence type="ECO:0000256" key="5">
    <source>
        <dbReference type="ARBA" id="ARBA00022664"/>
    </source>
</evidence>
<evidence type="ECO:0000256" key="3">
    <source>
        <dbReference type="ARBA" id="ARBA00008146"/>
    </source>
</evidence>
<protein>
    <recommendedName>
        <fullName evidence="12 13">Small nuclear ribonucleoprotein Sm D1</fullName>
    </recommendedName>
    <alternativeName>
        <fullName evidence="10 13">snRNP core protein D1</fullName>
    </alternativeName>
</protein>
<keyword evidence="9 13" id="KW-0687">Ribonucleoprotein</keyword>
<dbReference type="InterPro" id="IPR001163">
    <property type="entry name" value="Sm_dom_euk/arc"/>
</dbReference>
<evidence type="ECO:0000256" key="11">
    <source>
        <dbReference type="ARBA" id="ARBA00054201"/>
    </source>
</evidence>
<evidence type="ECO:0000256" key="8">
    <source>
        <dbReference type="ARBA" id="ARBA00023242"/>
    </source>
</evidence>
<dbReference type="CDD" id="cd01724">
    <property type="entry name" value="Sm_D1"/>
    <property type="match status" value="1"/>
</dbReference>
<name>A0AAV1MR28_SCOSC</name>
<dbReference type="InterPro" id="IPR010920">
    <property type="entry name" value="LSM_dom_sf"/>
</dbReference>
<dbReference type="GO" id="GO:0000387">
    <property type="term" value="P:spliceosomal snRNP assembly"/>
    <property type="evidence" value="ECO:0007669"/>
    <property type="project" value="UniProtKB-UniRule"/>
</dbReference>
<evidence type="ECO:0000313" key="16">
    <source>
        <dbReference type="Proteomes" id="UP001314229"/>
    </source>
</evidence>
<dbReference type="InterPro" id="IPR047575">
    <property type="entry name" value="Sm"/>
</dbReference>
<keyword evidence="6" id="KW-0747">Spliceosome</keyword>
<evidence type="ECO:0000256" key="4">
    <source>
        <dbReference type="ARBA" id="ARBA00022490"/>
    </source>
</evidence>
<dbReference type="GO" id="GO:0005681">
    <property type="term" value="C:spliceosomal complex"/>
    <property type="evidence" value="ECO:0007669"/>
    <property type="project" value="UniProtKB-KW"/>
</dbReference>
<reference evidence="15 16" key="1">
    <citation type="submission" date="2024-01" db="EMBL/GenBank/DDBJ databases">
        <authorList>
            <person name="Alioto T."/>
            <person name="Alioto T."/>
            <person name="Gomez Garrido J."/>
        </authorList>
    </citation>
    <scope>NUCLEOTIDE SEQUENCE [LARGE SCALE GENOMIC DNA]</scope>
</reference>
<evidence type="ECO:0000259" key="14">
    <source>
        <dbReference type="PROSITE" id="PS52002"/>
    </source>
</evidence>
<gene>
    <name evidence="15" type="ORF">FSCOSCO3_A031780</name>
</gene>
<keyword evidence="4" id="KW-0963">Cytoplasm</keyword>
<evidence type="ECO:0000256" key="13">
    <source>
        <dbReference type="RuleBase" id="RU365054"/>
    </source>
</evidence>
<dbReference type="InterPro" id="IPR027141">
    <property type="entry name" value="LSm4/Sm_D1/D3"/>
</dbReference>
<dbReference type="SUPFAM" id="SSF50182">
    <property type="entry name" value="Sm-like ribonucleoproteins"/>
    <property type="match status" value="1"/>
</dbReference>
<accession>A0AAV1MR28</accession>
<organism evidence="15 16">
    <name type="scientific">Scomber scombrus</name>
    <name type="common">Atlantic mackerel</name>
    <name type="synonym">Scomber vernalis</name>
    <dbReference type="NCBI Taxonomy" id="13677"/>
    <lineage>
        <taxon>Eukaryota</taxon>
        <taxon>Metazoa</taxon>
        <taxon>Chordata</taxon>
        <taxon>Craniata</taxon>
        <taxon>Vertebrata</taxon>
        <taxon>Euteleostomi</taxon>
        <taxon>Actinopterygii</taxon>
        <taxon>Neopterygii</taxon>
        <taxon>Teleostei</taxon>
        <taxon>Neoteleostei</taxon>
        <taxon>Acanthomorphata</taxon>
        <taxon>Pelagiaria</taxon>
        <taxon>Scombriformes</taxon>
        <taxon>Scombridae</taxon>
        <taxon>Scomber</taxon>
    </lineage>
</organism>
<dbReference type="EMBL" id="CAWUFR010000001">
    <property type="protein sequence ID" value="CAK6949446.1"/>
    <property type="molecule type" value="Genomic_DNA"/>
</dbReference>
<dbReference type="Pfam" id="PF01423">
    <property type="entry name" value="LSM"/>
    <property type="match status" value="1"/>
</dbReference>
<dbReference type="GO" id="GO:0005737">
    <property type="term" value="C:cytoplasm"/>
    <property type="evidence" value="ECO:0007669"/>
    <property type="project" value="UniProtKB-SubCell"/>
</dbReference>
<dbReference type="FunFam" id="2.30.30.100:FF:000016">
    <property type="entry name" value="Small nuclear ribonucleoprotein Sm D1"/>
    <property type="match status" value="1"/>
</dbReference>
<evidence type="ECO:0000256" key="7">
    <source>
        <dbReference type="ARBA" id="ARBA00023187"/>
    </source>
</evidence>
<evidence type="ECO:0000256" key="10">
    <source>
        <dbReference type="ARBA" id="ARBA00033121"/>
    </source>
</evidence>
<keyword evidence="16" id="KW-1185">Reference proteome</keyword>
<dbReference type="Proteomes" id="UP001314229">
    <property type="component" value="Unassembled WGS sequence"/>
</dbReference>
<dbReference type="PANTHER" id="PTHR23338">
    <property type="entry name" value="SMALL NUCLEAR RIBONUCLEOPROTEIN SM"/>
    <property type="match status" value="1"/>
</dbReference>
<comment type="similarity">
    <text evidence="3 13">Belongs to the snRNP core protein family.</text>
</comment>
<dbReference type="InterPro" id="IPR034102">
    <property type="entry name" value="Sm_D1"/>
</dbReference>
<comment type="caution">
    <text evidence="15">The sequence shown here is derived from an EMBL/GenBank/DDBJ whole genome shotgun (WGS) entry which is preliminary data.</text>
</comment>
<dbReference type="AlphaFoldDB" id="A0AAV1MR28"/>
<dbReference type="PROSITE" id="PS52002">
    <property type="entry name" value="SM"/>
    <property type="match status" value="1"/>
</dbReference>
<dbReference type="GO" id="GO:0003723">
    <property type="term" value="F:RNA binding"/>
    <property type="evidence" value="ECO:0007669"/>
    <property type="project" value="InterPro"/>
</dbReference>
<proteinExistence type="inferred from homology"/>
<keyword evidence="7 13" id="KW-0508">mRNA splicing</keyword>
<feature type="domain" description="Sm" evidence="14">
    <location>
        <begin position="2"/>
        <end position="74"/>
    </location>
</feature>
<keyword evidence="8 13" id="KW-0539">Nucleus</keyword>
<comment type="function">
    <text evidence="11">Plays a role in pre-mRNA splicing as a core component of the spliceosomal U1, U2, U4 and U5 small nuclear ribonucleoproteins (snRNPs), the building blocks of the spliceosome. Component of both the pre-catalytic spliceosome B complex and activated spliceosome C complexes. As a component of the minor spliceosome, involved in the splicing of U12-type introns in pre-mRNAs. May act as a charged protein scaffold to promote snRNP assembly or strengthen snRNP-snRNP interactions through non-specific electrostatic contacts with RNA.</text>
</comment>
<evidence type="ECO:0000256" key="9">
    <source>
        <dbReference type="ARBA" id="ARBA00023274"/>
    </source>
</evidence>
<dbReference type="SMART" id="SM00651">
    <property type="entry name" value="Sm"/>
    <property type="match status" value="1"/>
</dbReference>
<evidence type="ECO:0000256" key="12">
    <source>
        <dbReference type="ARBA" id="ARBA00070082"/>
    </source>
</evidence>